<keyword evidence="3 11" id="KW-0444">Lipid biosynthesis</keyword>
<dbReference type="AlphaFoldDB" id="A0A2K1JDK1"/>
<evidence type="ECO:0000256" key="10">
    <source>
        <dbReference type="ARBA" id="ARBA00023160"/>
    </source>
</evidence>
<dbReference type="FunFam" id="3.10.129.10:FF:000014">
    <property type="entry name" value="Acyl-[acyl-carrier-protein] hydrolase"/>
    <property type="match status" value="1"/>
</dbReference>
<keyword evidence="8" id="KW-0809">Transit peptide</keyword>
<evidence type="ECO:0000256" key="7">
    <source>
        <dbReference type="ARBA" id="ARBA00022832"/>
    </source>
</evidence>
<dbReference type="Gramene" id="Pp3c15_18050V3.2">
    <property type="protein sequence ID" value="Pp3c15_18050V3.2"/>
    <property type="gene ID" value="Pp3c15_18050"/>
</dbReference>
<comment type="function">
    <text evidence="11">Plays an essential role in chain termination during de novo fatty acid synthesis.</text>
</comment>
<reference evidence="15" key="3">
    <citation type="submission" date="2020-12" db="UniProtKB">
        <authorList>
            <consortium name="EnsemblPlants"/>
        </authorList>
    </citation>
    <scope>IDENTIFICATION</scope>
</reference>
<dbReference type="RefSeq" id="XP_024396437.1">
    <property type="nucleotide sequence ID" value="XM_024540669.2"/>
</dbReference>
<accession>A0A2K1JDK1</accession>
<dbReference type="EnsemblPlants" id="Pp3c15_18050V3.1">
    <property type="protein sequence ID" value="Pp3c15_18050V3.1"/>
    <property type="gene ID" value="Pp3c15_18050"/>
</dbReference>
<evidence type="ECO:0000256" key="4">
    <source>
        <dbReference type="ARBA" id="ARBA00022528"/>
    </source>
</evidence>
<dbReference type="EMBL" id="ABEU02000015">
    <property type="protein sequence ID" value="PNR39605.1"/>
    <property type="molecule type" value="Genomic_DNA"/>
</dbReference>
<name>A0A2K1JDK1_PHYPA</name>
<dbReference type="Pfam" id="PF20791">
    <property type="entry name" value="Acyl-ACP_TE_C"/>
    <property type="match status" value="1"/>
</dbReference>
<dbReference type="InterPro" id="IPR002864">
    <property type="entry name" value="Acyl-ACP_thioesterase_NHD"/>
</dbReference>
<dbReference type="STRING" id="3218.A0A2K1JDK1"/>
<dbReference type="KEGG" id="ppp:112292328"/>
<dbReference type="InterPro" id="IPR045023">
    <property type="entry name" value="FATA/B"/>
</dbReference>
<proteinExistence type="inferred from homology"/>
<feature type="domain" description="Acyl-ACP thioesterase N-terminal hotdog" evidence="12">
    <location>
        <begin position="135"/>
        <end position="268"/>
    </location>
</feature>
<reference evidence="14 16" key="2">
    <citation type="journal article" date="2018" name="Plant J.">
        <title>The Physcomitrella patens chromosome-scale assembly reveals moss genome structure and evolution.</title>
        <authorList>
            <person name="Lang D."/>
            <person name="Ullrich K.K."/>
            <person name="Murat F."/>
            <person name="Fuchs J."/>
            <person name="Jenkins J."/>
            <person name="Haas F.B."/>
            <person name="Piednoel M."/>
            <person name="Gundlach H."/>
            <person name="Van Bel M."/>
            <person name="Meyberg R."/>
            <person name="Vives C."/>
            <person name="Morata J."/>
            <person name="Symeonidi A."/>
            <person name="Hiss M."/>
            <person name="Muchero W."/>
            <person name="Kamisugi Y."/>
            <person name="Saleh O."/>
            <person name="Blanc G."/>
            <person name="Decker E.L."/>
            <person name="van Gessel N."/>
            <person name="Grimwood J."/>
            <person name="Hayes R.D."/>
            <person name="Graham S.W."/>
            <person name="Gunter L.E."/>
            <person name="McDaniel S.F."/>
            <person name="Hoernstein S.N.W."/>
            <person name="Larsson A."/>
            <person name="Li F.W."/>
            <person name="Perroud P.F."/>
            <person name="Phillips J."/>
            <person name="Ranjan P."/>
            <person name="Rokshar D.S."/>
            <person name="Rothfels C.J."/>
            <person name="Schneider L."/>
            <person name="Shu S."/>
            <person name="Stevenson D.W."/>
            <person name="Thummler F."/>
            <person name="Tillich M."/>
            <person name="Villarreal Aguilar J.C."/>
            <person name="Widiez T."/>
            <person name="Wong G.K."/>
            <person name="Wymore A."/>
            <person name="Zhang Y."/>
            <person name="Zimmer A.D."/>
            <person name="Quatrano R.S."/>
            <person name="Mayer K.F.X."/>
            <person name="Goodstein D."/>
            <person name="Casacuberta J.M."/>
            <person name="Vandepoele K."/>
            <person name="Reski R."/>
            <person name="Cuming A.C."/>
            <person name="Tuskan G.A."/>
            <person name="Maumus F."/>
            <person name="Salse J."/>
            <person name="Schmutz J."/>
            <person name="Rensing S.A."/>
        </authorList>
    </citation>
    <scope>NUCLEOTIDE SEQUENCE [LARGE SCALE GENOMIC DNA]</scope>
    <source>
        <strain evidence="15 16">cv. Gransden 2004</strain>
    </source>
</reference>
<evidence type="ECO:0000256" key="8">
    <source>
        <dbReference type="ARBA" id="ARBA00022946"/>
    </source>
</evidence>
<evidence type="ECO:0000259" key="13">
    <source>
        <dbReference type="Pfam" id="PF20791"/>
    </source>
</evidence>
<dbReference type="GO" id="GO:0009507">
    <property type="term" value="C:chloroplast"/>
    <property type="evidence" value="ECO:0007669"/>
    <property type="project" value="UniProtKB-SubCell"/>
</dbReference>
<keyword evidence="6 11" id="KW-0378">Hydrolase</keyword>
<dbReference type="PaxDb" id="3218-PP1S458_17V6.1"/>
<dbReference type="InterPro" id="IPR029069">
    <property type="entry name" value="HotDog_dom_sf"/>
</dbReference>
<evidence type="ECO:0000313" key="14">
    <source>
        <dbReference type="EMBL" id="PNR39605.1"/>
    </source>
</evidence>
<keyword evidence="4 11" id="KW-0150">Chloroplast</keyword>
<comment type="similarity">
    <text evidence="2 11">Belongs to the acyl-ACP thioesterase family.</text>
</comment>
<keyword evidence="9 11" id="KW-0443">Lipid metabolism</keyword>
<keyword evidence="7 11" id="KW-0276">Fatty acid metabolism</keyword>
<dbReference type="Gramene" id="Pp3c15_18050V3.1">
    <property type="protein sequence ID" value="Pp3c15_18050V3.1"/>
    <property type="gene ID" value="Pp3c15_18050"/>
</dbReference>
<dbReference type="GeneID" id="112292328"/>
<dbReference type="SUPFAM" id="SSF54637">
    <property type="entry name" value="Thioesterase/thiol ester dehydrase-isomerase"/>
    <property type="match status" value="2"/>
</dbReference>
<dbReference type="CDD" id="cd00586">
    <property type="entry name" value="4HBT"/>
    <property type="match status" value="1"/>
</dbReference>
<dbReference type="Pfam" id="PF01643">
    <property type="entry name" value="Acyl-ACP_TE"/>
    <property type="match status" value="1"/>
</dbReference>
<evidence type="ECO:0000256" key="3">
    <source>
        <dbReference type="ARBA" id="ARBA00022516"/>
    </source>
</evidence>
<dbReference type="OrthoDB" id="618395at2759"/>
<dbReference type="EnsemblPlants" id="Pp3c15_18050V3.2">
    <property type="protein sequence ID" value="Pp3c15_18050V3.2"/>
    <property type="gene ID" value="Pp3c15_18050"/>
</dbReference>
<dbReference type="InterPro" id="IPR049427">
    <property type="entry name" value="Acyl-ACP_TE_C"/>
</dbReference>
<evidence type="ECO:0000256" key="2">
    <source>
        <dbReference type="ARBA" id="ARBA00006500"/>
    </source>
</evidence>
<protein>
    <recommendedName>
        <fullName evidence="11">Acyl-[acyl-carrier-protein] hydrolase</fullName>
        <ecNumber evidence="11">3.1.2.-</ecNumber>
    </recommendedName>
</protein>
<dbReference type="PANTHER" id="PTHR31727:SF18">
    <property type="entry name" value="ACYL-[ACYL-CARRIER-PROTEIN] HYDROLASE"/>
    <property type="match status" value="1"/>
</dbReference>
<keyword evidence="10 11" id="KW-0275">Fatty acid biosynthesis</keyword>
<evidence type="ECO:0000313" key="16">
    <source>
        <dbReference type="Proteomes" id="UP000006727"/>
    </source>
</evidence>
<dbReference type="PANTHER" id="PTHR31727">
    <property type="entry name" value="OLEOYL-ACYL CARRIER PROTEIN THIOESTERASE 1, CHLOROPLASTIC"/>
    <property type="match status" value="1"/>
</dbReference>
<evidence type="ECO:0000256" key="11">
    <source>
        <dbReference type="RuleBase" id="RU363096"/>
    </source>
</evidence>
<dbReference type="Gene3D" id="3.10.129.10">
    <property type="entry name" value="Hotdog Thioesterase"/>
    <property type="match status" value="1"/>
</dbReference>
<dbReference type="EC" id="3.1.2.-" evidence="11"/>
<evidence type="ECO:0000256" key="9">
    <source>
        <dbReference type="ARBA" id="ARBA00023098"/>
    </source>
</evidence>
<evidence type="ECO:0000259" key="12">
    <source>
        <dbReference type="Pfam" id="PF01643"/>
    </source>
</evidence>
<evidence type="ECO:0000313" key="15">
    <source>
        <dbReference type="EnsemblPlants" id="Pp3c15_18050V3.1"/>
    </source>
</evidence>
<dbReference type="GO" id="GO:0000036">
    <property type="term" value="F:acyl carrier activity"/>
    <property type="evidence" value="ECO:0000318"/>
    <property type="project" value="GO_Central"/>
</dbReference>
<comment type="subcellular location">
    <subcellularLocation>
        <location evidence="1 11">Plastid</location>
        <location evidence="1 11">Chloroplast</location>
    </subcellularLocation>
</comment>
<keyword evidence="16" id="KW-1185">Reference proteome</keyword>
<dbReference type="Proteomes" id="UP000006727">
    <property type="component" value="Chromosome 15"/>
</dbReference>
<dbReference type="GO" id="GO:0016297">
    <property type="term" value="F:fatty acyl-[ACP] hydrolase activity"/>
    <property type="evidence" value="ECO:0000318"/>
    <property type="project" value="GO_Central"/>
</dbReference>
<sequence length="428" mass="48543">MDLWNSILLHSPQRYTSGAVGSSARVLDPEFRRSWAWKQGIIVEPDLSSAKRFKSETSLVRYSLKFSITPRALNGQASAPQNNEEFIPVHSDPEDAAVRRLLASPCSDVILKVKNSGSLHRLFEGEFVENSNRLLYRQMFVIRSYEVGADKTTDITTIISFFQEVSLCHVQLMGIKGDGFGATKAMNSQGLIWVVSKMHVVVEKFPKWSDVIVIDSWIARSGKNGMRRDWIVRRSDTNEVLIRATSNWCNMDSKTRRVCRMPDTVRAELDPFFEDEQSAFQQKNMLSTKIVKLDNLTAKYVSSPITSCRADLDVNQHVSNLKYIIWALQSIPDDHIETHNLASITLEYRRELSKSKNVVESLTSSKTATEEVQPFAASVPSQGFWLSPRCEYTHLLRTHDSQQLEIVRARTTWRPKSCNTAPLVVAGN</sequence>
<keyword evidence="5 11" id="KW-0934">Plastid</keyword>
<evidence type="ECO:0000256" key="6">
    <source>
        <dbReference type="ARBA" id="ARBA00022801"/>
    </source>
</evidence>
<evidence type="ECO:0000256" key="5">
    <source>
        <dbReference type="ARBA" id="ARBA00022640"/>
    </source>
</evidence>
<evidence type="ECO:0000256" key="1">
    <source>
        <dbReference type="ARBA" id="ARBA00004229"/>
    </source>
</evidence>
<reference evidence="14 16" key="1">
    <citation type="journal article" date="2008" name="Science">
        <title>The Physcomitrella genome reveals evolutionary insights into the conquest of land by plants.</title>
        <authorList>
            <person name="Rensing S."/>
            <person name="Lang D."/>
            <person name="Zimmer A."/>
            <person name="Terry A."/>
            <person name="Salamov A."/>
            <person name="Shapiro H."/>
            <person name="Nishiyama T."/>
            <person name="Perroud P.-F."/>
            <person name="Lindquist E."/>
            <person name="Kamisugi Y."/>
            <person name="Tanahashi T."/>
            <person name="Sakakibara K."/>
            <person name="Fujita T."/>
            <person name="Oishi K."/>
            <person name="Shin-I T."/>
            <person name="Kuroki Y."/>
            <person name="Toyoda A."/>
            <person name="Suzuki Y."/>
            <person name="Hashimoto A."/>
            <person name="Yamaguchi K."/>
            <person name="Sugano A."/>
            <person name="Kohara Y."/>
            <person name="Fujiyama A."/>
            <person name="Anterola A."/>
            <person name="Aoki S."/>
            <person name="Ashton N."/>
            <person name="Barbazuk W.B."/>
            <person name="Barker E."/>
            <person name="Bennetzen J."/>
            <person name="Bezanilla M."/>
            <person name="Blankenship R."/>
            <person name="Cho S.H."/>
            <person name="Dutcher S."/>
            <person name="Estelle M."/>
            <person name="Fawcett J.A."/>
            <person name="Gundlach H."/>
            <person name="Hanada K."/>
            <person name="Heyl A."/>
            <person name="Hicks K.A."/>
            <person name="Hugh J."/>
            <person name="Lohr M."/>
            <person name="Mayer K."/>
            <person name="Melkozernov A."/>
            <person name="Murata T."/>
            <person name="Nelson D."/>
            <person name="Pils B."/>
            <person name="Prigge M."/>
            <person name="Reiss B."/>
            <person name="Renner T."/>
            <person name="Rombauts S."/>
            <person name="Rushton P."/>
            <person name="Sanderfoot A."/>
            <person name="Schween G."/>
            <person name="Shiu S.-H."/>
            <person name="Stueber K."/>
            <person name="Theodoulou F.L."/>
            <person name="Tu H."/>
            <person name="Van de Peer Y."/>
            <person name="Verrier P.J."/>
            <person name="Waters E."/>
            <person name="Wood A."/>
            <person name="Yang L."/>
            <person name="Cove D."/>
            <person name="Cuming A."/>
            <person name="Hasebe M."/>
            <person name="Lucas S."/>
            <person name="Mishler D.B."/>
            <person name="Reski R."/>
            <person name="Grigoriev I."/>
            <person name="Quatrano R.S."/>
            <person name="Boore J.L."/>
        </authorList>
    </citation>
    <scope>NUCLEOTIDE SEQUENCE [LARGE SCALE GENOMIC DNA]</scope>
    <source>
        <strain evidence="15 16">cv. Gransden 2004</strain>
    </source>
</reference>
<feature type="domain" description="Acyl-ACP thioesterase-like C-terminal" evidence="13">
    <location>
        <begin position="300"/>
        <end position="374"/>
    </location>
</feature>
<organism evidence="14">
    <name type="scientific">Physcomitrium patens</name>
    <name type="common">Spreading-leaved earth moss</name>
    <name type="synonym">Physcomitrella patens</name>
    <dbReference type="NCBI Taxonomy" id="3218"/>
    <lineage>
        <taxon>Eukaryota</taxon>
        <taxon>Viridiplantae</taxon>
        <taxon>Streptophyta</taxon>
        <taxon>Embryophyta</taxon>
        <taxon>Bryophyta</taxon>
        <taxon>Bryophytina</taxon>
        <taxon>Bryopsida</taxon>
        <taxon>Funariidae</taxon>
        <taxon>Funariales</taxon>
        <taxon>Funariaceae</taxon>
        <taxon>Physcomitrium</taxon>
    </lineage>
</organism>
<gene>
    <name evidence="15" type="primary">LOC112292328</name>
    <name evidence="14" type="ORF">PHYPA_019884</name>
</gene>